<evidence type="ECO:0000313" key="1">
    <source>
        <dbReference type="EMBL" id="UWZ53490.1"/>
    </source>
</evidence>
<dbReference type="Proteomes" id="UP001058003">
    <property type="component" value="Chromosome"/>
</dbReference>
<keyword evidence="2" id="KW-1185">Reference proteome</keyword>
<accession>A0A9Q9IIV2</accession>
<dbReference type="RefSeq" id="WP_033364014.1">
    <property type="nucleotide sequence ID" value="NZ_CP073767.1"/>
</dbReference>
<organism evidence="1 2">
    <name type="scientific">Dactylosporangium aurantiacum</name>
    <dbReference type="NCBI Taxonomy" id="35754"/>
    <lineage>
        <taxon>Bacteria</taxon>
        <taxon>Bacillati</taxon>
        <taxon>Actinomycetota</taxon>
        <taxon>Actinomycetes</taxon>
        <taxon>Micromonosporales</taxon>
        <taxon>Micromonosporaceae</taxon>
        <taxon>Dactylosporangium</taxon>
    </lineage>
</organism>
<dbReference type="EMBL" id="CP073767">
    <property type="protein sequence ID" value="UWZ53490.1"/>
    <property type="molecule type" value="Genomic_DNA"/>
</dbReference>
<reference evidence="1" key="1">
    <citation type="submission" date="2021-04" db="EMBL/GenBank/DDBJ databases">
        <title>Dactylosporangium aurantiacum NRRL B-8018 full assembly.</title>
        <authorList>
            <person name="Hartkoorn R.C."/>
            <person name="Beaudoing E."/>
            <person name="Hot D."/>
        </authorList>
    </citation>
    <scope>NUCLEOTIDE SEQUENCE</scope>
    <source>
        <strain evidence="1">NRRL B-8018</strain>
    </source>
</reference>
<sequence length="177" mass="19032">MGTSYGPGIVHLVAEADLGTEADPGGDDAGGGPVVAWLLEIAALGLSRRFRDLVGDRVAEFTHDGGRVAWRWLSDEEAAPILDAGPSFGDTHEEWPAAMDHDLFVPNCTAAGPGSVAADGSPVDGWYYTPVEPVVERLRELLAEIDRGGYDGDPETVTELLERLEFCRRHDLFMVVA</sequence>
<gene>
    <name evidence="1" type="ORF">Daura_44315</name>
</gene>
<dbReference type="KEGG" id="daur:Daura_44315"/>
<evidence type="ECO:0000313" key="2">
    <source>
        <dbReference type="Proteomes" id="UP001058003"/>
    </source>
</evidence>
<name>A0A9Q9IIV2_9ACTN</name>
<dbReference type="AlphaFoldDB" id="A0A9Q9IIV2"/>
<proteinExistence type="predicted"/>
<protein>
    <submittedName>
        <fullName evidence="1">Uncharacterized protein</fullName>
    </submittedName>
</protein>